<proteinExistence type="predicted"/>
<keyword evidence="2" id="KW-0403">Intermediate filament</keyword>
<keyword evidence="3 4" id="KW-0175">Coiled coil</keyword>
<organism evidence="6 7">
    <name type="scientific">Acipenser ruthenus</name>
    <name type="common">Sterlet sturgeon</name>
    <dbReference type="NCBI Taxonomy" id="7906"/>
    <lineage>
        <taxon>Eukaryota</taxon>
        <taxon>Metazoa</taxon>
        <taxon>Chordata</taxon>
        <taxon>Craniata</taxon>
        <taxon>Vertebrata</taxon>
        <taxon>Euteleostomi</taxon>
        <taxon>Actinopterygii</taxon>
        <taxon>Chondrostei</taxon>
        <taxon>Acipenseriformes</taxon>
        <taxon>Acipenseridae</taxon>
        <taxon>Acipenser</taxon>
    </lineage>
</organism>
<dbReference type="PROSITE" id="PS51842">
    <property type="entry name" value="IF_ROD_2"/>
    <property type="match status" value="1"/>
</dbReference>
<sequence>MANYSSRSYVTSGSNMIPSMGSQRVSMSSMSRLGSARSPSVYGGAGGSGIRISSSSGSMSMASAGLGSGYGSGYGYGSGSGSGGGFQLSDALEGGVHLDGKQTMINLNDRLAIYLEKVRSLEQANGDLEVKIRQFLEKQSPVHRDVSGYEATIADLQAKIQDATRVNAGIYLSIDNAKLAADDFRVKYENELAMRTSVESDIHGLRKVLDELTLARSNLEMEIEGLKEELIYLRKNHEEELNSMRSQLSGQVNVEVDAAPQQDLARVMAEIREQYEAMAVKNQRDVEAWFQSKQHPDLLRILNQHLQESGDHRGRDGRWEGCELLVQGGEAEILRDAQERETCNLTRDLVFKKNSQMTGV</sequence>
<dbReference type="EMBL" id="SCEB01214395">
    <property type="protein sequence ID" value="RXM35562.1"/>
    <property type="molecule type" value="Genomic_DNA"/>
</dbReference>
<keyword evidence="1" id="KW-0416">Keratin</keyword>
<dbReference type="FunFam" id="1.20.5.1160:FF:000002">
    <property type="entry name" value="Type I keratin 10"/>
    <property type="match status" value="1"/>
</dbReference>
<dbReference type="PANTHER" id="PTHR23239">
    <property type="entry name" value="INTERMEDIATE FILAMENT"/>
    <property type="match status" value="1"/>
</dbReference>
<dbReference type="Pfam" id="PF00038">
    <property type="entry name" value="Filament"/>
    <property type="match status" value="1"/>
</dbReference>
<evidence type="ECO:0000256" key="2">
    <source>
        <dbReference type="ARBA" id="ARBA00022754"/>
    </source>
</evidence>
<evidence type="ECO:0000256" key="4">
    <source>
        <dbReference type="SAM" id="Coils"/>
    </source>
</evidence>
<protein>
    <submittedName>
        <fullName evidence="6">Keratin, type I cytoskeletal 50 kDa</fullName>
    </submittedName>
</protein>
<dbReference type="SMART" id="SM01391">
    <property type="entry name" value="Filament"/>
    <property type="match status" value="1"/>
</dbReference>
<dbReference type="AlphaFoldDB" id="A0A444UK46"/>
<feature type="coiled-coil region" evidence="4">
    <location>
        <begin position="202"/>
        <end position="247"/>
    </location>
</feature>
<dbReference type="PRINTS" id="PR01248">
    <property type="entry name" value="TYPE1KERATIN"/>
</dbReference>
<evidence type="ECO:0000259" key="5">
    <source>
        <dbReference type="PROSITE" id="PS51842"/>
    </source>
</evidence>
<dbReference type="Gene3D" id="1.20.5.1160">
    <property type="entry name" value="Vasodilator-stimulated phosphoprotein"/>
    <property type="match status" value="1"/>
</dbReference>
<dbReference type="GO" id="GO:0005198">
    <property type="term" value="F:structural molecule activity"/>
    <property type="evidence" value="ECO:0007669"/>
    <property type="project" value="InterPro"/>
</dbReference>
<gene>
    <name evidence="6" type="ORF">EOD39_4006</name>
</gene>
<dbReference type="SUPFAM" id="SSF64593">
    <property type="entry name" value="Intermediate filament protein, coiled coil region"/>
    <property type="match status" value="1"/>
</dbReference>
<evidence type="ECO:0000256" key="1">
    <source>
        <dbReference type="ARBA" id="ARBA00022744"/>
    </source>
</evidence>
<accession>A0A444UK46</accession>
<dbReference type="Proteomes" id="UP000289886">
    <property type="component" value="Unassembled WGS sequence"/>
</dbReference>
<dbReference type="InterPro" id="IPR039008">
    <property type="entry name" value="IF_rod_dom"/>
</dbReference>
<evidence type="ECO:0000256" key="3">
    <source>
        <dbReference type="ARBA" id="ARBA00023054"/>
    </source>
</evidence>
<dbReference type="GO" id="GO:0005882">
    <property type="term" value="C:intermediate filament"/>
    <property type="evidence" value="ECO:0007669"/>
    <property type="project" value="UniProtKB-KW"/>
</dbReference>
<feature type="coiled-coil region" evidence="4">
    <location>
        <begin position="104"/>
        <end position="166"/>
    </location>
</feature>
<name>A0A444UK46_ACIRT</name>
<dbReference type="PANTHER" id="PTHR23239:SF367">
    <property type="entry name" value="KERATIN 15-RELATED"/>
    <property type="match status" value="1"/>
</dbReference>
<feature type="domain" description="IF rod" evidence="5">
    <location>
        <begin position="100"/>
        <end position="360"/>
    </location>
</feature>
<comment type="caution">
    <text evidence="6">The sequence shown here is derived from an EMBL/GenBank/DDBJ whole genome shotgun (WGS) entry which is preliminary data.</text>
</comment>
<evidence type="ECO:0000313" key="6">
    <source>
        <dbReference type="EMBL" id="RXM35562.1"/>
    </source>
</evidence>
<keyword evidence="7" id="KW-1185">Reference proteome</keyword>
<evidence type="ECO:0000313" key="7">
    <source>
        <dbReference type="Proteomes" id="UP000289886"/>
    </source>
</evidence>
<reference evidence="6 7" key="1">
    <citation type="submission" date="2019-01" db="EMBL/GenBank/DDBJ databases">
        <title>Draft Genome and Complete Hox-Cluster Characterization of the Sterlet Sturgeon (Acipenser ruthenus).</title>
        <authorList>
            <person name="Wei Q."/>
        </authorList>
    </citation>
    <scope>NUCLEOTIDE SEQUENCE [LARGE SCALE GENOMIC DNA]</scope>
    <source>
        <strain evidence="6">WHYD16114868_AA</strain>
        <tissue evidence="6">Blood</tissue>
    </source>
</reference>
<dbReference type="Gene3D" id="1.20.5.500">
    <property type="entry name" value="Single helix bin"/>
    <property type="match status" value="1"/>
</dbReference>
<dbReference type="InterPro" id="IPR002957">
    <property type="entry name" value="Keratin_I"/>
</dbReference>